<dbReference type="Proteomes" id="UP000703269">
    <property type="component" value="Unassembled WGS sequence"/>
</dbReference>
<dbReference type="EMBL" id="BPQB01000022">
    <property type="protein sequence ID" value="GJE91720.1"/>
    <property type="molecule type" value="Genomic_DNA"/>
</dbReference>
<evidence type="ECO:0000313" key="2">
    <source>
        <dbReference type="Proteomes" id="UP000703269"/>
    </source>
</evidence>
<sequence>MSGARSDTDYTEESRRGGAPVCSILSSVSTWSLLKYISIPRAREYLAGSPALGTTTDSETSQCRPCSIHTTVSCPGRRTPSWCRRATSTSTSTPAGWRSSLRTILIISSLRRHPPRHLDVEREFTRCPCATARRY</sequence>
<keyword evidence="2" id="KW-1185">Reference proteome</keyword>
<dbReference type="AlphaFoldDB" id="A0A9P3LDY2"/>
<comment type="caution">
    <text evidence="1">The sequence shown here is derived from an EMBL/GenBank/DDBJ whole genome shotgun (WGS) entry which is preliminary data.</text>
</comment>
<reference evidence="1 2" key="1">
    <citation type="submission" date="2021-08" db="EMBL/GenBank/DDBJ databases">
        <title>Draft Genome Sequence of Phanerochaete sordida strain YK-624.</title>
        <authorList>
            <person name="Mori T."/>
            <person name="Dohra H."/>
            <person name="Suzuki T."/>
            <person name="Kawagishi H."/>
            <person name="Hirai H."/>
        </authorList>
    </citation>
    <scope>NUCLEOTIDE SEQUENCE [LARGE SCALE GENOMIC DNA]</scope>
    <source>
        <strain evidence="1 2">YK-624</strain>
    </source>
</reference>
<accession>A0A9P3LDY2</accession>
<proteinExistence type="predicted"/>
<protein>
    <submittedName>
        <fullName evidence="1">Uncharacterized protein</fullName>
    </submittedName>
</protein>
<organism evidence="1 2">
    <name type="scientific">Phanerochaete sordida</name>
    <dbReference type="NCBI Taxonomy" id="48140"/>
    <lineage>
        <taxon>Eukaryota</taxon>
        <taxon>Fungi</taxon>
        <taxon>Dikarya</taxon>
        <taxon>Basidiomycota</taxon>
        <taxon>Agaricomycotina</taxon>
        <taxon>Agaricomycetes</taxon>
        <taxon>Polyporales</taxon>
        <taxon>Phanerochaetaceae</taxon>
        <taxon>Phanerochaete</taxon>
    </lineage>
</organism>
<gene>
    <name evidence="1" type="ORF">PsYK624_078700</name>
</gene>
<evidence type="ECO:0000313" key="1">
    <source>
        <dbReference type="EMBL" id="GJE91720.1"/>
    </source>
</evidence>
<name>A0A9P3LDY2_9APHY</name>